<dbReference type="Proteomes" id="UP000299102">
    <property type="component" value="Unassembled WGS sequence"/>
</dbReference>
<protein>
    <submittedName>
        <fullName evidence="1">Uncharacterized protein</fullName>
    </submittedName>
</protein>
<sequence>RYAVRRARRRRGARVNSFAQVVTRELRNPCCRFVYGDVYGDRGARIGNKLRHLITRPSRGAGGGAHGTLRFVLTFIVRASRSVNFSPFGLLNYYTRLHYERSVRRLRRRERSIRPPVKGLRGVPLDRADWTPAVVRPTPAEDRSRYTNIGVLVFKILLLIERSPAALGVRGRRAADDRC</sequence>
<gene>
    <name evidence="1" type="ORF">EVAR_32152_1</name>
</gene>
<name>A0A4C1VWF9_EUMVA</name>
<evidence type="ECO:0000313" key="2">
    <source>
        <dbReference type="Proteomes" id="UP000299102"/>
    </source>
</evidence>
<proteinExistence type="predicted"/>
<organism evidence="1 2">
    <name type="scientific">Eumeta variegata</name>
    <name type="common">Bagworm moth</name>
    <name type="synonym">Eumeta japonica</name>
    <dbReference type="NCBI Taxonomy" id="151549"/>
    <lineage>
        <taxon>Eukaryota</taxon>
        <taxon>Metazoa</taxon>
        <taxon>Ecdysozoa</taxon>
        <taxon>Arthropoda</taxon>
        <taxon>Hexapoda</taxon>
        <taxon>Insecta</taxon>
        <taxon>Pterygota</taxon>
        <taxon>Neoptera</taxon>
        <taxon>Endopterygota</taxon>
        <taxon>Lepidoptera</taxon>
        <taxon>Glossata</taxon>
        <taxon>Ditrysia</taxon>
        <taxon>Tineoidea</taxon>
        <taxon>Psychidae</taxon>
        <taxon>Oiketicinae</taxon>
        <taxon>Eumeta</taxon>
    </lineage>
</organism>
<accession>A0A4C1VWF9</accession>
<dbReference type="AlphaFoldDB" id="A0A4C1VWF9"/>
<keyword evidence="2" id="KW-1185">Reference proteome</keyword>
<dbReference type="EMBL" id="BGZK01000439">
    <property type="protein sequence ID" value="GBP43586.1"/>
    <property type="molecule type" value="Genomic_DNA"/>
</dbReference>
<feature type="non-terminal residue" evidence="1">
    <location>
        <position position="1"/>
    </location>
</feature>
<evidence type="ECO:0000313" key="1">
    <source>
        <dbReference type="EMBL" id="GBP43586.1"/>
    </source>
</evidence>
<reference evidence="1 2" key="1">
    <citation type="journal article" date="2019" name="Commun. Biol.">
        <title>The bagworm genome reveals a unique fibroin gene that provides high tensile strength.</title>
        <authorList>
            <person name="Kono N."/>
            <person name="Nakamura H."/>
            <person name="Ohtoshi R."/>
            <person name="Tomita M."/>
            <person name="Numata K."/>
            <person name="Arakawa K."/>
        </authorList>
    </citation>
    <scope>NUCLEOTIDE SEQUENCE [LARGE SCALE GENOMIC DNA]</scope>
</reference>
<comment type="caution">
    <text evidence="1">The sequence shown here is derived from an EMBL/GenBank/DDBJ whole genome shotgun (WGS) entry which is preliminary data.</text>
</comment>